<evidence type="ECO:0000313" key="3">
    <source>
        <dbReference type="Proteomes" id="UP000673691"/>
    </source>
</evidence>
<sequence>MISPGANAAVQHGVAGNEPYWAVGFRFGNVSYIPDVSRIPEETRPLLRGTDVMILDALSDRSHTSHFSFAEAVDHLRLFRPRLGLLTGFSHSLEHREMEERLRKVEEAESLDVRPAYDGMRVDLSRPQAVAVVKGEQGAAASLP</sequence>
<dbReference type="Gene3D" id="3.60.15.10">
    <property type="entry name" value="Ribonuclease Z/Hydroxyacylglutathione hydrolase-like"/>
    <property type="match status" value="1"/>
</dbReference>
<name>A0A8H8DKW1_9FUNG</name>
<organism evidence="2 3">
    <name type="scientific">Olpidium bornovanus</name>
    <dbReference type="NCBI Taxonomy" id="278681"/>
    <lineage>
        <taxon>Eukaryota</taxon>
        <taxon>Fungi</taxon>
        <taxon>Fungi incertae sedis</taxon>
        <taxon>Olpidiomycota</taxon>
        <taxon>Olpidiomycotina</taxon>
        <taxon>Olpidiomycetes</taxon>
        <taxon>Olpidiales</taxon>
        <taxon>Olpidiaceae</taxon>
        <taxon>Olpidium</taxon>
    </lineage>
</organism>
<gene>
    <name evidence="2" type="ORF">BJ554DRAFT_5624</name>
</gene>
<dbReference type="Proteomes" id="UP000673691">
    <property type="component" value="Unassembled WGS sequence"/>
</dbReference>
<dbReference type="SUPFAM" id="SSF56281">
    <property type="entry name" value="Metallo-hydrolase/oxidoreductase"/>
    <property type="match status" value="1"/>
</dbReference>
<dbReference type="InterPro" id="IPR036866">
    <property type="entry name" value="RibonucZ/Hydroxyglut_hydro"/>
</dbReference>
<accession>A0A8H8DKW1</accession>
<dbReference type="InterPro" id="IPR001279">
    <property type="entry name" value="Metallo-B-lactamas"/>
</dbReference>
<evidence type="ECO:0000313" key="2">
    <source>
        <dbReference type="EMBL" id="KAG5462083.1"/>
    </source>
</evidence>
<dbReference type="PANTHER" id="PTHR42663">
    <property type="entry name" value="HYDROLASE C777.06C-RELATED-RELATED"/>
    <property type="match status" value="1"/>
</dbReference>
<reference evidence="2 3" key="1">
    <citation type="journal article" name="Sci. Rep.">
        <title>Genome-scale phylogenetic analyses confirm Olpidium as the closest living zoosporic fungus to the non-flagellated, terrestrial fungi.</title>
        <authorList>
            <person name="Chang Y."/>
            <person name="Rochon D."/>
            <person name="Sekimoto S."/>
            <person name="Wang Y."/>
            <person name="Chovatia M."/>
            <person name="Sandor L."/>
            <person name="Salamov A."/>
            <person name="Grigoriev I.V."/>
            <person name="Stajich J.E."/>
            <person name="Spatafora J.W."/>
        </authorList>
    </citation>
    <scope>NUCLEOTIDE SEQUENCE [LARGE SCALE GENOMIC DNA]</scope>
    <source>
        <strain evidence="2">S191</strain>
    </source>
</reference>
<comment type="caution">
    <text evidence="2">The sequence shown here is derived from an EMBL/GenBank/DDBJ whole genome shotgun (WGS) entry which is preliminary data.</text>
</comment>
<dbReference type="AlphaFoldDB" id="A0A8H8DKW1"/>
<dbReference type="PANTHER" id="PTHR42663:SF6">
    <property type="entry name" value="HYDROLASE C777.06C-RELATED"/>
    <property type="match status" value="1"/>
</dbReference>
<dbReference type="EMBL" id="JAEFCI010002655">
    <property type="protein sequence ID" value="KAG5462083.1"/>
    <property type="molecule type" value="Genomic_DNA"/>
</dbReference>
<feature type="domain" description="Metallo-beta-lactamase" evidence="1">
    <location>
        <begin position="17"/>
        <end position="87"/>
    </location>
</feature>
<keyword evidence="3" id="KW-1185">Reference proteome</keyword>
<protein>
    <recommendedName>
        <fullName evidence="1">Metallo-beta-lactamase domain-containing protein</fullName>
    </recommendedName>
</protein>
<dbReference type="OrthoDB" id="341300at2759"/>
<evidence type="ECO:0000259" key="1">
    <source>
        <dbReference type="Pfam" id="PF12706"/>
    </source>
</evidence>
<dbReference type="Pfam" id="PF12706">
    <property type="entry name" value="Lactamase_B_2"/>
    <property type="match status" value="1"/>
</dbReference>
<proteinExistence type="predicted"/>